<sequence>MVLPFWAYARLILGLCIQRENRIFCLLVQSTAITESTVGVRAMTTVQELAAGALVTSDVPTQYVVRGHDDQQLSAAVVTAPVPVIDLGRLLKQDGAGDEAAKLRSALHSWGLILVSNHGVDAAVMDGMRAASREFFRQPLGEKQRYTNLVAGERFQFEGYGNDRVNSPDQILDWTDRVYLKVEPEDERCMAIWPAHPDTFRDALHEFTKKCGGVKDSLLQALAKLLELDDDDYFVDQLGERPSTHARCSYYPECPRPELVFGLKPHSDGTVVTVLMVDDTVGGLQVLRDGVWWDVPVVPHTLLVIIGDQTQIMSNGIFKSPVHRVVTNAKKERISVALDYSVDPEREIEPSAQLVNKNRPALYRKVKVKDYIAGHYNHFSQGEILIDTVQI</sequence>
<evidence type="ECO:0000313" key="1">
    <source>
        <dbReference type="EnsemblPlants" id="AVESA.00010b.r2.7DG1335640.2.CDS"/>
    </source>
</evidence>
<protein>
    <submittedName>
        <fullName evidence="1">Uncharacterized protein</fullName>
    </submittedName>
</protein>
<reference evidence="1" key="1">
    <citation type="submission" date="2021-05" db="EMBL/GenBank/DDBJ databases">
        <authorList>
            <person name="Scholz U."/>
            <person name="Mascher M."/>
            <person name="Fiebig A."/>
        </authorList>
    </citation>
    <scope>NUCLEOTIDE SEQUENCE [LARGE SCALE GENOMIC DNA]</scope>
</reference>
<keyword evidence="2" id="KW-1185">Reference proteome</keyword>
<dbReference type="Proteomes" id="UP001732700">
    <property type="component" value="Chromosome 7D"/>
</dbReference>
<name>A0ACD6ABP7_AVESA</name>
<reference evidence="1" key="2">
    <citation type="submission" date="2025-09" db="UniProtKB">
        <authorList>
            <consortium name="EnsemblPlants"/>
        </authorList>
    </citation>
    <scope>IDENTIFICATION</scope>
</reference>
<accession>A0ACD6ABP7</accession>
<organism evidence="1 2">
    <name type="scientific">Avena sativa</name>
    <name type="common">Oat</name>
    <dbReference type="NCBI Taxonomy" id="4498"/>
    <lineage>
        <taxon>Eukaryota</taxon>
        <taxon>Viridiplantae</taxon>
        <taxon>Streptophyta</taxon>
        <taxon>Embryophyta</taxon>
        <taxon>Tracheophyta</taxon>
        <taxon>Spermatophyta</taxon>
        <taxon>Magnoliopsida</taxon>
        <taxon>Liliopsida</taxon>
        <taxon>Poales</taxon>
        <taxon>Poaceae</taxon>
        <taxon>BOP clade</taxon>
        <taxon>Pooideae</taxon>
        <taxon>Poodae</taxon>
        <taxon>Poeae</taxon>
        <taxon>Poeae Chloroplast Group 1 (Aveneae type)</taxon>
        <taxon>Aveninae</taxon>
        <taxon>Avena</taxon>
    </lineage>
</organism>
<evidence type="ECO:0000313" key="2">
    <source>
        <dbReference type="Proteomes" id="UP001732700"/>
    </source>
</evidence>
<dbReference type="EnsemblPlants" id="AVESA.00010b.r2.7DG1335640.2">
    <property type="protein sequence ID" value="AVESA.00010b.r2.7DG1335640.2.CDS"/>
    <property type="gene ID" value="AVESA.00010b.r2.7DG1335640"/>
</dbReference>
<proteinExistence type="predicted"/>